<dbReference type="PROSITE" id="PS51365">
    <property type="entry name" value="RENAL_DIPEPTIDASE_2"/>
    <property type="match status" value="1"/>
</dbReference>
<dbReference type="PANTHER" id="PTHR10443:SF12">
    <property type="entry name" value="DIPEPTIDASE"/>
    <property type="match status" value="1"/>
</dbReference>
<dbReference type="RefSeq" id="WP_188564539.1">
    <property type="nucleotide sequence ID" value="NZ_BMED01000001.1"/>
</dbReference>
<keyword evidence="2" id="KW-1185">Reference proteome</keyword>
<dbReference type="Gene3D" id="3.20.20.140">
    <property type="entry name" value="Metal-dependent hydrolases"/>
    <property type="match status" value="1"/>
</dbReference>
<gene>
    <name evidence="1" type="ORF">GCM10011396_06600</name>
</gene>
<dbReference type="GO" id="GO:0070573">
    <property type="term" value="F:metallodipeptidase activity"/>
    <property type="evidence" value="ECO:0007669"/>
    <property type="project" value="InterPro"/>
</dbReference>
<name>A0A916U6C3_9BURK</name>
<dbReference type="Pfam" id="PF01244">
    <property type="entry name" value="Peptidase_M19"/>
    <property type="match status" value="1"/>
</dbReference>
<reference evidence="1" key="1">
    <citation type="journal article" date="2014" name="Int. J. Syst. Evol. Microbiol.">
        <title>Complete genome sequence of Corynebacterium casei LMG S-19264T (=DSM 44701T), isolated from a smear-ripened cheese.</title>
        <authorList>
            <consortium name="US DOE Joint Genome Institute (JGI-PGF)"/>
            <person name="Walter F."/>
            <person name="Albersmeier A."/>
            <person name="Kalinowski J."/>
            <person name="Ruckert C."/>
        </authorList>
    </citation>
    <scope>NUCLEOTIDE SEQUENCE</scope>
    <source>
        <strain evidence="1">CGMCC 1.10998</strain>
    </source>
</reference>
<comment type="caution">
    <text evidence="1">The sequence shown here is derived from an EMBL/GenBank/DDBJ whole genome shotgun (WGS) entry which is preliminary data.</text>
</comment>
<dbReference type="InterPro" id="IPR032466">
    <property type="entry name" value="Metal_Hydrolase"/>
</dbReference>
<dbReference type="GO" id="GO:0006508">
    <property type="term" value="P:proteolysis"/>
    <property type="evidence" value="ECO:0007669"/>
    <property type="project" value="InterPro"/>
</dbReference>
<dbReference type="AlphaFoldDB" id="A0A916U6C3"/>
<sequence>MIHWDAHACLPIHPQASFGPIAALHAAGVNYVSINVGADMNPVPQVMAVIAGFRATIAAQPERYVLASRIADIRQAAADGKIAIGFDLEGAMPLMDQPEMVGLYHQLGVRQIHFAYNRNNNVADGCHDVERGLTALGWRMVQAVNEAGMLMDCSHTGRRCSLDIMQASSKPVIFSHANPLSLAGHGRNITDEQIRACAATGGVVCLSGLSFFLGSDYPNADDVARHAAYITDLVGIEHAGIGLDICFREEGLDDTPAGDFDPGYWWPASAGYDQDKPPSFTPVDTWKLLPAALEKVGMNREQAALVLGGNMLRVAQQVWRD</sequence>
<evidence type="ECO:0000313" key="1">
    <source>
        <dbReference type="EMBL" id="GGC62372.1"/>
    </source>
</evidence>
<reference evidence="1" key="2">
    <citation type="submission" date="2020-09" db="EMBL/GenBank/DDBJ databases">
        <authorList>
            <person name="Sun Q."/>
            <person name="Zhou Y."/>
        </authorList>
    </citation>
    <scope>NUCLEOTIDE SEQUENCE</scope>
    <source>
        <strain evidence="1">CGMCC 1.10998</strain>
    </source>
</reference>
<organism evidence="1 2">
    <name type="scientific">Undibacterium terreum</name>
    <dbReference type="NCBI Taxonomy" id="1224302"/>
    <lineage>
        <taxon>Bacteria</taxon>
        <taxon>Pseudomonadati</taxon>
        <taxon>Pseudomonadota</taxon>
        <taxon>Betaproteobacteria</taxon>
        <taxon>Burkholderiales</taxon>
        <taxon>Oxalobacteraceae</taxon>
        <taxon>Undibacterium</taxon>
    </lineage>
</organism>
<evidence type="ECO:0000313" key="2">
    <source>
        <dbReference type="Proteomes" id="UP000637423"/>
    </source>
</evidence>
<dbReference type="EMBL" id="BMED01000001">
    <property type="protein sequence ID" value="GGC62372.1"/>
    <property type="molecule type" value="Genomic_DNA"/>
</dbReference>
<dbReference type="SUPFAM" id="SSF51556">
    <property type="entry name" value="Metallo-dependent hydrolases"/>
    <property type="match status" value="1"/>
</dbReference>
<proteinExistence type="predicted"/>
<protein>
    <submittedName>
        <fullName evidence="1">Membrane dipeptidase</fullName>
    </submittedName>
</protein>
<dbReference type="Proteomes" id="UP000637423">
    <property type="component" value="Unassembled WGS sequence"/>
</dbReference>
<dbReference type="PANTHER" id="PTHR10443">
    <property type="entry name" value="MICROSOMAL DIPEPTIDASE"/>
    <property type="match status" value="1"/>
</dbReference>
<dbReference type="InterPro" id="IPR008257">
    <property type="entry name" value="Pept_M19"/>
</dbReference>
<accession>A0A916U6C3</accession>